<gene>
    <name evidence="2" type="ORF">RFI_16703</name>
</gene>
<feature type="compositionally biased region" description="Basic and acidic residues" evidence="1">
    <location>
        <begin position="8"/>
        <end position="25"/>
    </location>
</feature>
<evidence type="ECO:0000313" key="2">
    <source>
        <dbReference type="EMBL" id="ETO20516.1"/>
    </source>
</evidence>
<name>X6N378_RETFI</name>
<feature type="compositionally biased region" description="Basic and acidic residues" evidence="1">
    <location>
        <begin position="86"/>
        <end position="104"/>
    </location>
</feature>
<feature type="region of interest" description="Disordered" evidence="1">
    <location>
        <begin position="1"/>
        <end position="26"/>
    </location>
</feature>
<reference evidence="2 3" key="1">
    <citation type="journal article" date="2013" name="Curr. Biol.">
        <title>The Genome of the Foraminiferan Reticulomyxa filosa.</title>
        <authorList>
            <person name="Glockner G."/>
            <person name="Hulsmann N."/>
            <person name="Schleicher M."/>
            <person name="Noegel A.A."/>
            <person name="Eichinger L."/>
            <person name="Gallinger C."/>
            <person name="Pawlowski J."/>
            <person name="Sierra R."/>
            <person name="Euteneuer U."/>
            <person name="Pillet L."/>
            <person name="Moustafa A."/>
            <person name="Platzer M."/>
            <person name="Groth M."/>
            <person name="Szafranski K."/>
            <person name="Schliwa M."/>
        </authorList>
    </citation>
    <scope>NUCLEOTIDE SEQUENCE [LARGE SCALE GENOMIC DNA]</scope>
</reference>
<feature type="region of interest" description="Disordered" evidence="1">
    <location>
        <begin position="63"/>
        <end position="104"/>
    </location>
</feature>
<keyword evidence="3" id="KW-1185">Reference proteome</keyword>
<dbReference type="Proteomes" id="UP000023152">
    <property type="component" value="Unassembled WGS sequence"/>
</dbReference>
<dbReference type="AlphaFoldDB" id="X6N378"/>
<evidence type="ECO:0000256" key="1">
    <source>
        <dbReference type="SAM" id="MobiDB-lite"/>
    </source>
</evidence>
<proteinExistence type="predicted"/>
<evidence type="ECO:0000313" key="3">
    <source>
        <dbReference type="Proteomes" id="UP000023152"/>
    </source>
</evidence>
<accession>X6N378</accession>
<organism evidence="2 3">
    <name type="scientific">Reticulomyxa filosa</name>
    <dbReference type="NCBI Taxonomy" id="46433"/>
    <lineage>
        <taxon>Eukaryota</taxon>
        <taxon>Sar</taxon>
        <taxon>Rhizaria</taxon>
        <taxon>Retaria</taxon>
        <taxon>Foraminifera</taxon>
        <taxon>Monothalamids</taxon>
        <taxon>Reticulomyxidae</taxon>
        <taxon>Reticulomyxa</taxon>
    </lineage>
</organism>
<dbReference type="EMBL" id="ASPP01012532">
    <property type="protein sequence ID" value="ETO20516.1"/>
    <property type="molecule type" value="Genomic_DNA"/>
</dbReference>
<comment type="caution">
    <text evidence="2">The sequence shown here is derived from an EMBL/GenBank/DDBJ whole genome shotgun (WGS) entry which is preliminary data.</text>
</comment>
<sequence>MLSTTSDPCDKQKAQKSRSEHDDHTLAVLGERLRRFSITNPPEEDASKKLVAFPRYRRVRARKPISAEDGAVVPQETESSVSLTKSENESKKLESKEEVHDGRKEGEFSKLLQHMILKNENEKHVEQVKCEDVVFPSFDTVTYEFRRTKKKKKNLMSHEK</sequence>
<protein>
    <submittedName>
        <fullName evidence="2">Uncharacterized protein</fullName>
    </submittedName>
</protein>